<evidence type="ECO:0000313" key="2">
    <source>
        <dbReference type="WBParaSite" id="ES5_v2.g30484.t1"/>
    </source>
</evidence>
<name>A0AC34GLE2_9BILA</name>
<organism evidence="1 2">
    <name type="scientific">Panagrolaimus sp. ES5</name>
    <dbReference type="NCBI Taxonomy" id="591445"/>
    <lineage>
        <taxon>Eukaryota</taxon>
        <taxon>Metazoa</taxon>
        <taxon>Ecdysozoa</taxon>
        <taxon>Nematoda</taxon>
        <taxon>Chromadorea</taxon>
        <taxon>Rhabditida</taxon>
        <taxon>Tylenchina</taxon>
        <taxon>Panagrolaimomorpha</taxon>
        <taxon>Panagrolaimoidea</taxon>
        <taxon>Panagrolaimidae</taxon>
        <taxon>Panagrolaimus</taxon>
    </lineage>
</organism>
<dbReference type="Proteomes" id="UP000887579">
    <property type="component" value="Unplaced"/>
</dbReference>
<dbReference type="WBParaSite" id="ES5_v2.g30484.t1">
    <property type="protein sequence ID" value="ES5_v2.g30484.t1"/>
    <property type="gene ID" value="ES5_v2.g30484"/>
</dbReference>
<proteinExistence type="predicted"/>
<sequence length="79" mass="9076">MKKKLWEYYCCFCRLKIYLMSSPVSNIPNNGSIMGTSSSNLSSCINHCCLLNRSFLMNIIWCLMDISCSFTLHLCTSFN</sequence>
<evidence type="ECO:0000313" key="1">
    <source>
        <dbReference type="Proteomes" id="UP000887579"/>
    </source>
</evidence>
<accession>A0AC34GLE2</accession>
<protein>
    <submittedName>
        <fullName evidence="2">Ovule protein</fullName>
    </submittedName>
</protein>
<reference evidence="2" key="1">
    <citation type="submission" date="2022-11" db="UniProtKB">
        <authorList>
            <consortium name="WormBaseParasite"/>
        </authorList>
    </citation>
    <scope>IDENTIFICATION</scope>
</reference>